<accession>B7LUE1</accession>
<dbReference type="InterPro" id="IPR011010">
    <property type="entry name" value="DNA_brk_join_enz"/>
</dbReference>
<keyword evidence="3" id="KW-0238">DNA-binding</keyword>
<dbReference type="Proteomes" id="UP000000745">
    <property type="component" value="Chromosome"/>
</dbReference>
<dbReference type="EMBL" id="CU928158">
    <property type="protein sequence ID" value="CAQ89596.1"/>
    <property type="molecule type" value="Genomic_DNA"/>
</dbReference>
<evidence type="ECO:0000313" key="6">
    <source>
        <dbReference type="EMBL" id="CAQ89596.1"/>
    </source>
</evidence>
<dbReference type="GO" id="GO:0003677">
    <property type="term" value="F:DNA binding"/>
    <property type="evidence" value="ECO:0007669"/>
    <property type="project" value="UniProtKB-KW"/>
</dbReference>
<sequence>MYQILFMAISDTKLRTIYGKPYSGPQEVADADGLSVRISPKGVIQFQYRYRWHGKPNRLGLGRYPSLSLKDARQITADLRKLYFSGTDPRTYFEEKVENSMTVAQCLDYWFDNYVSTTLREKTQALYRSTVMKRMHDAFPNRPASSITVKQWVDLLTEEERDNPRRARQVLSQLRSAISWCMRRQLIDSCAIMSIQPRDFGSRAEVGDRVLSYHELAKIWLAIERSRASTSNKLLHQMLMLWGARLSELRLATKTEFDLLDNVWTVPKEHSKMGNVIRRPIFEQIKPFLEKAMTTYNDVLFPGEDINKPISIAAANRFVNRIRGGMDIGYWRTHDFRRTLVTRLSEMNVEPHVTERMLGHELGGIMSVYNKHDWIEAQRKAYELHADKLFWHIRSISD</sequence>
<evidence type="ECO:0000256" key="3">
    <source>
        <dbReference type="ARBA" id="ARBA00023125"/>
    </source>
</evidence>
<dbReference type="Gene3D" id="1.10.150.130">
    <property type="match status" value="1"/>
</dbReference>
<evidence type="ECO:0000256" key="1">
    <source>
        <dbReference type="ARBA" id="ARBA00008857"/>
    </source>
</evidence>
<dbReference type="KEGG" id="efe:EFER_2093"/>
<dbReference type="Pfam" id="PF00589">
    <property type="entry name" value="Phage_integrase"/>
    <property type="match status" value="1"/>
</dbReference>
<dbReference type="Gene3D" id="3.30.160.390">
    <property type="entry name" value="Integrase, DNA-binding domain"/>
    <property type="match status" value="1"/>
</dbReference>
<protein>
    <submittedName>
        <fullName evidence="6">Integrase</fullName>
    </submittedName>
</protein>
<organism evidence="6 7">
    <name type="scientific">Escherichia fergusonii (strain ATCC 35469 / DSM 13698 / CCUG 18766 / IAM 14443 / JCM 21226 / LMG 7866 / NBRC 102419 / NCTC 12128 / CDC 0568-73)</name>
    <dbReference type="NCBI Taxonomy" id="585054"/>
    <lineage>
        <taxon>Bacteria</taxon>
        <taxon>Pseudomonadati</taxon>
        <taxon>Pseudomonadota</taxon>
        <taxon>Gammaproteobacteria</taxon>
        <taxon>Enterobacterales</taxon>
        <taxon>Enterobacteriaceae</taxon>
        <taxon>Escherichia</taxon>
    </lineage>
</organism>
<dbReference type="PANTHER" id="PTHR30629">
    <property type="entry name" value="PROPHAGE INTEGRASE"/>
    <property type="match status" value="1"/>
</dbReference>
<dbReference type="Pfam" id="PF13356">
    <property type="entry name" value="Arm-DNA-bind_3"/>
    <property type="match status" value="1"/>
</dbReference>
<comment type="similarity">
    <text evidence="1">Belongs to the 'phage' integrase family.</text>
</comment>
<dbReference type="InterPro" id="IPR010998">
    <property type="entry name" value="Integrase_recombinase_N"/>
</dbReference>
<dbReference type="CDD" id="cd00801">
    <property type="entry name" value="INT_P4_C"/>
    <property type="match status" value="1"/>
</dbReference>
<proteinExistence type="inferred from homology"/>
<dbReference type="GO" id="GO:0015074">
    <property type="term" value="P:DNA integration"/>
    <property type="evidence" value="ECO:0007669"/>
    <property type="project" value="UniProtKB-KW"/>
</dbReference>
<dbReference type="InterPro" id="IPR013762">
    <property type="entry name" value="Integrase-like_cat_sf"/>
</dbReference>
<feature type="domain" description="Tyr recombinase" evidence="5">
    <location>
        <begin position="206"/>
        <end position="383"/>
    </location>
</feature>
<keyword evidence="7" id="KW-1185">Reference proteome</keyword>
<evidence type="ECO:0000256" key="2">
    <source>
        <dbReference type="ARBA" id="ARBA00022908"/>
    </source>
</evidence>
<evidence type="ECO:0000256" key="4">
    <source>
        <dbReference type="ARBA" id="ARBA00023172"/>
    </source>
</evidence>
<dbReference type="PANTHER" id="PTHR30629:SF2">
    <property type="entry name" value="PROPHAGE INTEGRASE INTS-RELATED"/>
    <property type="match status" value="1"/>
</dbReference>
<reference evidence="7" key="1">
    <citation type="journal article" date="2009" name="PLoS Genet.">
        <title>Organised genome dynamics in the Escherichia coli species results in highly diverse adaptive paths.</title>
        <authorList>
            <person name="Touchon M."/>
            <person name="Hoede C."/>
            <person name="Tenaillon O."/>
            <person name="Barbe V."/>
            <person name="Baeriswyl S."/>
            <person name="Bidet P."/>
            <person name="Bingen E."/>
            <person name="Bonacorsi S."/>
            <person name="Bouchier C."/>
            <person name="Bouvet O."/>
            <person name="Calteau A."/>
            <person name="Chiapello H."/>
            <person name="Clermont O."/>
            <person name="Cruveiller S."/>
            <person name="Danchin A."/>
            <person name="Diard M."/>
            <person name="Dossat C."/>
            <person name="Karoui M.E."/>
            <person name="Frapy E."/>
            <person name="Garry L."/>
            <person name="Ghigo J.M."/>
            <person name="Gilles A.M."/>
            <person name="Johnson J."/>
            <person name="Le Bouguenec C."/>
            <person name="Lescat M."/>
            <person name="Mangenot S."/>
            <person name="Martinez-Jehanne V."/>
            <person name="Matic I."/>
            <person name="Nassif X."/>
            <person name="Oztas S."/>
            <person name="Petit M.A."/>
            <person name="Pichon C."/>
            <person name="Rouy Z."/>
            <person name="Ruf C.S."/>
            <person name="Schneider D."/>
            <person name="Tourret J."/>
            <person name="Vacherie B."/>
            <person name="Vallenet D."/>
            <person name="Medigue C."/>
            <person name="Rocha E.P.C."/>
            <person name="Denamur E."/>
        </authorList>
    </citation>
    <scope>NUCLEOTIDE SEQUENCE [LARGE SCALE GENOMIC DNA]</scope>
    <source>
        <strain evidence="7">ATCC 35469 / DSM 13698 / BCRC 15582 / CCUG 18766 / IAM 14443 / JCM 21226 / LMG 7866 / NBRC 102419 / NCTC 12128 / CDC 0568-73</strain>
    </source>
</reference>
<dbReference type="InterPro" id="IPR025166">
    <property type="entry name" value="Integrase_DNA_bind_dom"/>
</dbReference>
<gene>
    <name evidence="6" type="primary">int</name>
    <name evidence="6" type="ordered locus">EFER_2093</name>
</gene>
<dbReference type="Gene3D" id="1.10.443.10">
    <property type="entry name" value="Intergrase catalytic core"/>
    <property type="match status" value="1"/>
</dbReference>
<evidence type="ECO:0000313" key="7">
    <source>
        <dbReference type="Proteomes" id="UP000000745"/>
    </source>
</evidence>
<dbReference type="InterPro" id="IPR050808">
    <property type="entry name" value="Phage_Integrase"/>
</dbReference>
<dbReference type="InterPro" id="IPR038488">
    <property type="entry name" value="Integrase_DNA-bd_sf"/>
</dbReference>
<dbReference type="SUPFAM" id="SSF56349">
    <property type="entry name" value="DNA breaking-rejoining enzymes"/>
    <property type="match status" value="1"/>
</dbReference>
<dbReference type="GO" id="GO:0006310">
    <property type="term" value="P:DNA recombination"/>
    <property type="evidence" value="ECO:0007669"/>
    <property type="project" value="UniProtKB-KW"/>
</dbReference>
<dbReference type="PROSITE" id="PS51898">
    <property type="entry name" value="TYR_RECOMBINASE"/>
    <property type="match status" value="1"/>
</dbReference>
<dbReference type="HOGENOM" id="CLU_027562_0_4_6"/>
<dbReference type="AlphaFoldDB" id="B7LUE1"/>
<keyword evidence="4" id="KW-0233">DNA recombination</keyword>
<keyword evidence="2" id="KW-0229">DNA integration</keyword>
<name>B7LUE1_ESCF3</name>
<dbReference type="InterPro" id="IPR002104">
    <property type="entry name" value="Integrase_catalytic"/>
</dbReference>
<evidence type="ECO:0000259" key="5">
    <source>
        <dbReference type="PROSITE" id="PS51898"/>
    </source>
</evidence>